<dbReference type="Proteomes" id="UP000242502">
    <property type="component" value="Unassembled WGS sequence"/>
</dbReference>
<evidence type="ECO:0000313" key="2">
    <source>
        <dbReference type="Proteomes" id="UP000242502"/>
    </source>
</evidence>
<dbReference type="AlphaFoldDB" id="A0A1D2QQH9"/>
<evidence type="ECO:0000313" key="1">
    <source>
        <dbReference type="EMBL" id="ODS23845.1"/>
    </source>
</evidence>
<sequence>MNSEIVYTSADYGDVNCALNVAGFAIVDQLESPEHTVEFSKKYWTLLPQYDGELVNDVKF</sequence>
<accession>A0A1D2QQH9</accession>
<organism evidence="1 2">
    <name type="scientific">Candidatus Endobugula sertula</name>
    <name type="common">Bugula neritina bacterial symbiont</name>
    <dbReference type="NCBI Taxonomy" id="62101"/>
    <lineage>
        <taxon>Bacteria</taxon>
        <taxon>Pseudomonadati</taxon>
        <taxon>Pseudomonadota</taxon>
        <taxon>Gammaproteobacteria</taxon>
        <taxon>Cellvibrionales</taxon>
        <taxon>Cellvibrionaceae</taxon>
        <taxon>Candidatus Endobugula</taxon>
    </lineage>
</organism>
<dbReference type="STRING" id="62101.AB835_06790"/>
<dbReference type="EMBL" id="MDLC01000019">
    <property type="protein sequence ID" value="ODS23845.1"/>
    <property type="molecule type" value="Genomic_DNA"/>
</dbReference>
<proteinExistence type="predicted"/>
<name>A0A1D2QQH9_9GAMM</name>
<gene>
    <name evidence="1" type="ORF">AB835_06790</name>
</gene>
<protein>
    <submittedName>
        <fullName evidence="1">Uncharacterized protein</fullName>
    </submittedName>
</protein>
<comment type="caution">
    <text evidence="1">The sequence shown here is derived from an EMBL/GenBank/DDBJ whole genome shotgun (WGS) entry which is preliminary data.</text>
</comment>
<reference evidence="1 2" key="1">
    <citation type="journal article" date="2016" name="Appl. Environ. Microbiol.">
        <title>Lack of Overt Genome Reduction in the Bryostatin-Producing Bryozoan Symbiont "Candidatus Endobugula sertula".</title>
        <authorList>
            <person name="Miller I.J."/>
            <person name="Vanee N."/>
            <person name="Fong S.S."/>
            <person name="Lim-Fong G.E."/>
            <person name="Kwan J.C."/>
        </authorList>
    </citation>
    <scope>NUCLEOTIDE SEQUENCE [LARGE SCALE GENOMIC DNA]</scope>
    <source>
        <strain evidence="1">AB1-4</strain>
    </source>
</reference>